<dbReference type="PANTHER" id="PTHR10545">
    <property type="entry name" value="DIAMINE N-ACETYLTRANSFERASE"/>
    <property type="match status" value="1"/>
</dbReference>
<dbReference type="InterPro" id="IPR016181">
    <property type="entry name" value="Acyl_CoA_acyltransferase"/>
</dbReference>
<dbReference type="Pfam" id="PF00583">
    <property type="entry name" value="Acetyltransf_1"/>
    <property type="match status" value="1"/>
</dbReference>
<gene>
    <name evidence="4" type="ORF">SD77_3251</name>
</gene>
<proteinExistence type="predicted"/>
<evidence type="ECO:0000256" key="2">
    <source>
        <dbReference type="ARBA" id="ARBA00023315"/>
    </source>
</evidence>
<evidence type="ECO:0000256" key="1">
    <source>
        <dbReference type="ARBA" id="ARBA00022679"/>
    </source>
</evidence>
<keyword evidence="1" id="KW-0808">Transferase</keyword>
<dbReference type="CDD" id="cd04301">
    <property type="entry name" value="NAT_SF"/>
    <property type="match status" value="1"/>
</dbReference>
<organism evidence="4 5">
    <name type="scientific">Bacillus badius</name>
    <dbReference type="NCBI Taxonomy" id="1455"/>
    <lineage>
        <taxon>Bacteria</taxon>
        <taxon>Bacillati</taxon>
        <taxon>Bacillota</taxon>
        <taxon>Bacilli</taxon>
        <taxon>Bacillales</taxon>
        <taxon>Bacillaceae</taxon>
        <taxon>Pseudobacillus</taxon>
    </lineage>
</organism>
<protein>
    <submittedName>
        <fullName evidence="4">Histone acetyltransferase HPA2</fullName>
    </submittedName>
</protein>
<comment type="caution">
    <text evidence="4">The sequence shown here is derived from an EMBL/GenBank/DDBJ whole genome shotgun (WGS) entry which is preliminary data.</text>
</comment>
<dbReference type="EMBL" id="JXLP01000003">
    <property type="protein sequence ID" value="KIL79385.1"/>
    <property type="molecule type" value="Genomic_DNA"/>
</dbReference>
<dbReference type="InterPro" id="IPR051016">
    <property type="entry name" value="Diverse_Substrate_AcTransf"/>
</dbReference>
<sequence length="151" mass="17667">METIHIRPAEEKDVPQLMELMYEYIVDFYKCDRPSEESLETLIKHLIQHPYEGIQFVAERSGGDLAGFATLYFTFNTLEVKRMAFLYDLYVTPRIRGQKIGEQLLQTCIRYMRENGYSHMIWETAHDNLAAQALYDKVGASKAAWLNYEIT</sequence>
<keyword evidence="5" id="KW-1185">Reference proteome</keyword>
<dbReference type="Proteomes" id="UP000031982">
    <property type="component" value="Unassembled WGS sequence"/>
</dbReference>
<reference evidence="4 5" key="1">
    <citation type="submission" date="2015-01" db="EMBL/GenBank/DDBJ databases">
        <title>Genome Assembly of Bacillus badius MTCC 1458.</title>
        <authorList>
            <person name="Verma A."/>
            <person name="Khatri I."/>
            <person name="Mual P."/>
            <person name="Subramanian S."/>
            <person name="Krishnamurthi S."/>
        </authorList>
    </citation>
    <scope>NUCLEOTIDE SEQUENCE [LARGE SCALE GENOMIC DNA]</scope>
    <source>
        <strain evidence="4 5">MTCC 1458</strain>
    </source>
</reference>
<dbReference type="InterPro" id="IPR000182">
    <property type="entry name" value="GNAT_dom"/>
</dbReference>
<dbReference type="RefSeq" id="WP_041094616.1">
    <property type="nucleotide sequence ID" value="NZ_JARTHD010000018.1"/>
</dbReference>
<dbReference type="SUPFAM" id="SSF55729">
    <property type="entry name" value="Acyl-CoA N-acyltransferases (Nat)"/>
    <property type="match status" value="1"/>
</dbReference>
<evidence type="ECO:0000313" key="5">
    <source>
        <dbReference type="Proteomes" id="UP000031982"/>
    </source>
</evidence>
<accession>A0ABR5AXC6</accession>
<dbReference type="Gene3D" id="3.40.630.30">
    <property type="match status" value="1"/>
</dbReference>
<dbReference type="PANTHER" id="PTHR10545:SF29">
    <property type="entry name" value="GH14572P-RELATED"/>
    <property type="match status" value="1"/>
</dbReference>
<name>A0ABR5AXC6_BACBA</name>
<keyword evidence="2" id="KW-0012">Acyltransferase</keyword>
<feature type="domain" description="N-acetyltransferase" evidence="3">
    <location>
        <begin position="4"/>
        <end position="151"/>
    </location>
</feature>
<evidence type="ECO:0000259" key="3">
    <source>
        <dbReference type="PROSITE" id="PS51186"/>
    </source>
</evidence>
<evidence type="ECO:0000313" key="4">
    <source>
        <dbReference type="EMBL" id="KIL79385.1"/>
    </source>
</evidence>
<dbReference type="PROSITE" id="PS51186">
    <property type="entry name" value="GNAT"/>
    <property type="match status" value="1"/>
</dbReference>